<reference evidence="5" key="1">
    <citation type="submission" date="2020-07" db="EMBL/GenBank/DDBJ databases">
        <title>Genome sequences of bacteria associated with the marine, planktonic diatom Thalassiosira profunda strain ECT2AJA-044.</title>
        <authorList>
            <person name="Gargas C.B."/>
            <person name="Roberts W.R."/>
            <person name="Alverson A.J."/>
        </authorList>
    </citation>
    <scope>NUCLEOTIDE SEQUENCE</scope>
    <source>
        <strain evidence="5">ECT2AJA-044</strain>
    </source>
</reference>
<dbReference type="PROSITE" id="PS00630">
    <property type="entry name" value="IMP_2"/>
    <property type="match status" value="1"/>
</dbReference>
<evidence type="ECO:0000313" key="6">
    <source>
        <dbReference type="Proteomes" id="UP000665026"/>
    </source>
</evidence>
<dbReference type="Gene3D" id="3.40.190.80">
    <property type="match status" value="1"/>
</dbReference>
<feature type="binding site" evidence="4">
    <location>
        <position position="87"/>
    </location>
    <ligand>
        <name>Mg(2+)</name>
        <dbReference type="ChEBI" id="CHEBI:18420"/>
        <label>1</label>
        <note>catalytic</note>
    </ligand>
</feature>
<feature type="binding site" evidence="4">
    <location>
        <position position="205"/>
    </location>
    <ligand>
        <name>Mg(2+)</name>
        <dbReference type="ChEBI" id="CHEBI:18420"/>
        <label>1</label>
        <note>catalytic</note>
    </ligand>
</feature>
<dbReference type="GO" id="GO:0007165">
    <property type="term" value="P:signal transduction"/>
    <property type="evidence" value="ECO:0007669"/>
    <property type="project" value="TreeGrafter"/>
</dbReference>
<dbReference type="GO" id="GO:0006020">
    <property type="term" value="P:inositol metabolic process"/>
    <property type="evidence" value="ECO:0007669"/>
    <property type="project" value="TreeGrafter"/>
</dbReference>
<protein>
    <submittedName>
        <fullName evidence="5">3'(2'),5'-bisphosphate nucleotidase CysQ</fullName>
    </submittedName>
</protein>
<feature type="binding site" evidence="4">
    <location>
        <position position="88"/>
    </location>
    <ligand>
        <name>Mg(2+)</name>
        <dbReference type="ChEBI" id="CHEBI:18420"/>
        <label>1</label>
        <note>catalytic</note>
    </ligand>
</feature>
<evidence type="ECO:0000313" key="5">
    <source>
        <dbReference type="EMBL" id="QTN37281.1"/>
    </source>
</evidence>
<evidence type="ECO:0000256" key="3">
    <source>
        <dbReference type="ARBA" id="ARBA00022842"/>
    </source>
</evidence>
<feature type="binding site" evidence="4">
    <location>
        <position position="67"/>
    </location>
    <ligand>
        <name>Mg(2+)</name>
        <dbReference type="ChEBI" id="CHEBI:18420"/>
        <label>1</label>
        <note>catalytic</note>
    </ligand>
</feature>
<dbReference type="SUPFAM" id="SSF56655">
    <property type="entry name" value="Carbohydrate phosphatase"/>
    <property type="match status" value="1"/>
</dbReference>
<proteinExistence type="inferred from homology"/>
<dbReference type="EMBL" id="CP060010">
    <property type="protein sequence ID" value="QTN37281.1"/>
    <property type="molecule type" value="Genomic_DNA"/>
</dbReference>
<dbReference type="GO" id="GO:0046854">
    <property type="term" value="P:phosphatidylinositol phosphate biosynthetic process"/>
    <property type="evidence" value="ECO:0007669"/>
    <property type="project" value="InterPro"/>
</dbReference>
<dbReference type="KEGG" id="cact:HZ995_07225"/>
<dbReference type="CDD" id="cd01638">
    <property type="entry name" value="CysQ"/>
    <property type="match status" value="1"/>
</dbReference>
<dbReference type="GO" id="GO:0008934">
    <property type="term" value="F:inositol monophosphate 1-phosphatase activity"/>
    <property type="evidence" value="ECO:0007669"/>
    <property type="project" value="TreeGrafter"/>
</dbReference>
<sequence>MPETDLDLLIAAAKESGRIATGFHGSSYETWDKEDGAGPVTAADLAVNRMLEVELREARPDYGWLSEESAPKADRQEAERIFIIDPIDGTRSFIEGSDTWAHSLAIAEHGEITAGVVYLPKRDLMYAAAKGKGAFLNGTPITPSTRDTLTGANILATRPSFEPRHWTRVPDVTRNHRPSLAYRLALVAQGRFDAMLTLRATWEWDIAAGVLILEEAGAVTSDKHGAPLRFNNPDPRLPGMIGANASLHAQIRDALAT</sequence>
<dbReference type="AlphaFoldDB" id="A0A975EUG4"/>
<evidence type="ECO:0000256" key="4">
    <source>
        <dbReference type="PIRSR" id="PIRSR600760-2"/>
    </source>
</evidence>
<dbReference type="PRINTS" id="PR00377">
    <property type="entry name" value="IMPHPHTASES"/>
</dbReference>
<dbReference type="RefSeq" id="WP_209357989.1">
    <property type="nucleotide sequence ID" value="NZ_CP060010.1"/>
</dbReference>
<dbReference type="Gene3D" id="3.30.540.10">
    <property type="entry name" value="Fructose-1,6-Bisphosphatase, subunit A, domain 1"/>
    <property type="match status" value="1"/>
</dbReference>
<organism evidence="5 6">
    <name type="scientific">Cognatishimia activa</name>
    <dbReference type="NCBI Taxonomy" id="1715691"/>
    <lineage>
        <taxon>Bacteria</taxon>
        <taxon>Pseudomonadati</taxon>
        <taxon>Pseudomonadota</taxon>
        <taxon>Alphaproteobacteria</taxon>
        <taxon>Rhodobacterales</taxon>
        <taxon>Paracoccaceae</taxon>
        <taxon>Cognatishimia</taxon>
    </lineage>
</organism>
<dbReference type="Proteomes" id="UP000665026">
    <property type="component" value="Chromosome"/>
</dbReference>
<comment type="cofactor">
    <cofactor evidence="4">
        <name>Mg(2+)</name>
        <dbReference type="ChEBI" id="CHEBI:18420"/>
    </cofactor>
</comment>
<dbReference type="Pfam" id="PF00459">
    <property type="entry name" value="Inositol_P"/>
    <property type="match status" value="1"/>
</dbReference>
<dbReference type="PANTHER" id="PTHR20854">
    <property type="entry name" value="INOSITOL MONOPHOSPHATASE"/>
    <property type="match status" value="1"/>
</dbReference>
<gene>
    <name evidence="5" type="ORF">HZ995_07225</name>
</gene>
<evidence type="ECO:0000256" key="2">
    <source>
        <dbReference type="ARBA" id="ARBA00022723"/>
    </source>
</evidence>
<dbReference type="InterPro" id="IPR000760">
    <property type="entry name" value="Inositol_monophosphatase-like"/>
</dbReference>
<feature type="binding site" evidence="4">
    <location>
        <position position="85"/>
    </location>
    <ligand>
        <name>Mg(2+)</name>
        <dbReference type="ChEBI" id="CHEBI:18420"/>
        <label>1</label>
        <note>catalytic</note>
    </ligand>
</feature>
<keyword evidence="2 4" id="KW-0479">Metal-binding</keyword>
<dbReference type="GO" id="GO:0046872">
    <property type="term" value="F:metal ion binding"/>
    <property type="evidence" value="ECO:0007669"/>
    <property type="project" value="UniProtKB-KW"/>
</dbReference>
<comment type="similarity">
    <text evidence="1">Belongs to the inositol monophosphatase superfamily.</text>
</comment>
<evidence type="ECO:0000256" key="1">
    <source>
        <dbReference type="ARBA" id="ARBA00009759"/>
    </source>
</evidence>
<keyword evidence="3 4" id="KW-0460">Magnesium</keyword>
<dbReference type="InterPro" id="IPR020550">
    <property type="entry name" value="Inositol_monophosphatase_CS"/>
</dbReference>
<accession>A0A975EUG4</accession>
<dbReference type="PANTHER" id="PTHR20854:SF4">
    <property type="entry name" value="INOSITOL-1-MONOPHOSPHATASE-RELATED"/>
    <property type="match status" value="1"/>
</dbReference>
<name>A0A975EUG4_9RHOB</name>